<dbReference type="GO" id="GO:0016740">
    <property type="term" value="F:transferase activity"/>
    <property type="evidence" value="ECO:0007669"/>
    <property type="project" value="UniProtKB-KW"/>
</dbReference>
<protein>
    <submittedName>
        <fullName evidence="8">Cardiolipin synthetase</fullName>
        <ecNumber evidence="8">2.7.8.-</ecNumber>
    </submittedName>
</protein>
<keyword evidence="2" id="KW-1003">Cell membrane</keyword>
<evidence type="ECO:0000256" key="3">
    <source>
        <dbReference type="ARBA" id="ARBA00022692"/>
    </source>
</evidence>
<dbReference type="GO" id="GO:0005886">
    <property type="term" value="C:plasma membrane"/>
    <property type="evidence" value="ECO:0007669"/>
    <property type="project" value="UniProtKB-SubCell"/>
</dbReference>
<feature type="transmembrane region" description="Helical" evidence="6">
    <location>
        <begin position="6"/>
        <end position="29"/>
    </location>
</feature>
<reference evidence="8" key="1">
    <citation type="submission" date="2018-06" db="EMBL/GenBank/DDBJ databases">
        <authorList>
            <person name="Zhirakovskaya E."/>
        </authorList>
    </citation>
    <scope>NUCLEOTIDE SEQUENCE</scope>
</reference>
<feature type="domain" description="Cardiolipin synthase N-terminal" evidence="7">
    <location>
        <begin position="23"/>
        <end position="59"/>
    </location>
</feature>
<keyword evidence="3 6" id="KW-0812">Transmembrane</keyword>
<organism evidence="8">
    <name type="scientific">hydrothermal vent metagenome</name>
    <dbReference type="NCBI Taxonomy" id="652676"/>
    <lineage>
        <taxon>unclassified sequences</taxon>
        <taxon>metagenomes</taxon>
        <taxon>ecological metagenomes</taxon>
    </lineage>
</organism>
<keyword evidence="4 6" id="KW-1133">Transmembrane helix</keyword>
<evidence type="ECO:0000256" key="1">
    <source>
        <dbReference type="ARBA" id="ARBA00004651"/>
    </source>
</evidence>
<sequence length="97" mass="11495">MGDEFIPSWSLLFYTSEWLIRLVMLGLVIDRHPPRVAMTWLLVIFFLPWPGLLLYLFIGENRLPHRRLTQRKALQTRLEGVHRQYIPHRGNVSSVVD</sequence>
<accession>A0A3B0XYD0</accession>
<evidence type="ECO:0000259" key="7">
    <source>
        <dbReference type="Pfam" id="PF13396"/>
    </source>
</evidence>
<evidence type="ECO:0000256" key="4">
    <source>
        <dbReference type="ARBA" id="ARBA00022989"/>
    </source>
</evidence>
<dbReference type="EMBL" id="UOFM01000061">
    <property type="protein sequence ID" value="VAW73395.1"/>
    <property type="molecule type" value="Genomic_DNA"/>
</dbReference>
<evidence type="ECO:0000256" key="6">
    <source>
        <dbReference type="SAM" id="Phobius"/>
    </source>
</evidence>
<dbReference type="AlphaFoldDB" id="A0A3B0XYD0"/>
<keyword evidence="8" id="KW-0808">Transferase</keyword>
<feature type="non-terminal residue" evidence="8">
    <location>
        <position position="97"/>
    </location>
</feature>
<evidence type="ECO:0000313" key="8">
    <source>
        <dbReference type="EMBL" id="VAW73395.1"/>
    </source>
</evidence>
<dbReference type="InterPro" id="IPR027379">
    <property type="entry name" value="CLS_N"/>
</dbReference>
<evidence type="ECO:0000256" key="2">
    <source>
        <dbReference type="ARBA" id="ARBA00022475"/>
    </source>
</evidence>
<evidence type="ECO:0000256" key="5">
    <source>
        <dbReference type="ARBA" id="ARBA00023136"/>
    </source>
</evidence>
<keyword evidence="5 6" id="KW-0472">Membrane</keyword>
<feature type="transmembrane region" description="Helical" evidence="6">
    <location>
        <begin position="36"/>
        <end position="58"/>
    </location>
</feature>
<comment type="subcellular location">
    <subcellularLocation>
        <location evidence="1">Cell membrane</location>
        <topology evidence="1">Multi-pass membrane protein</topology>
    </subcellularLocation>
</comment>
<name>A0A3B0XYD0_9ZZZZ</name>
<gene>
    <name evidence="8" type="ORF">MNBD_GAMMA14-2180</name>
</gene>
<dbReference type="Pfam" id="PF13396">
    <property type="entry name" value="PLDc_N"/>
    <property type="match status" value="1"/>
</dbReference>
<proteinExistence type="predicted"/>
<dbReference type="EC" id="2.7.8.-" evidence="8"/>